<dbReference type="AlphaFoldDB" id="A0A381V9A5"/>
<dbReference type="InterPro" id="IPR005762">
    <property type="entry name" value="MurD"/>
</dbReference>
<keyword evidence="2" id="KW-0547">Nucleotide-binding</keyword>
<feature type="non-terminal residue" evidence="4">
    <location>
        <position position="82"/>
    </location>
</feature>
<dbReference type="PANTHER" id="PTHR43692:SF1">
    <property type="entry name" value="UDP-N-ACETYLMURAMOYLALANINE--D-GLUTAMATE LIGASE"/>
    <property type="match status" value="1"/>
</dbReference>
<dbReference type="GO" id="GO:0005524">
    <property type="term" value="F:ATP binding"/>
    <property type="evidence" value="ECO:0007669"/>
    <property type="project" value="UniProtKB-KW"/>
</dbReference>
<proteinExistence type="predicted"/>
<dbReference type="Gene3D" id="3.40.50.720">
    <property type="entry name" value="NAD(P)-binding Rossmann-like Domain"/>
    <property type="match status" value="1"/>
</dbReference>
<dbReference type="EMBL" id="UINC01008203">
    <property type="protein sequence ID" value="SVA36966.1"/>
    <property type="molecule type" value="Genomic_DNA"/>
</dbReference>
<evidence type="ECO:0000313" key="4">
    <source>
        <dbReference type="EMBL" id="SVA36966.1"/>
    </source>
</evidence>
<gene>
    <name evidence="4" type="ORF">METZ01_LOCUS89820</name>
</gene>
<dbReference type="Pfam" id="PF21799">
    <property type="entry name" value="MurD-like_N"/>
    <property type="match status" value="1"/>
</dbReference>
<dbReference type="PANTHER" id="PTHR43692">
    <property type="entry name" value="UDP-N-ACETYLMURAMOYLALANINE--D-GLUTAMATE LIGASE"/>
    <property type="match status" value="1"/>
</dbReference>
<evidence type="ECO:0000256" key="2">
    <source>
        <dbReference type="ARBA" id="ARBA00022741"/>
    </source>
</evidence>
<evidence type="ECO:0000256" key="3">
    <source>
        <dbReference type="ARBA" id="ARBA00022840"/>
    </source>
</evidence>
<dbReference type="GO" id="GO:0051301">
    <property type="term" value="P:cell division"/>
    <property type="evidence" value="ECO:0007669"/>
    <property type="project" value="InterPro"/>
</dbReference>
<name>A0A381V9A5_9ZZZZ</name>
<organism evidence="4">
    <name type="scientific">marine metagenome</name>
    <dbReference type="NCBI Taxonomy" id="408172"/>
    <lineage>
        <taxon>unclassified sequences</taxon>
        <taxon>metagenomes</taxon>
        <taxon>ecological metagenomes</taxon>
    </lineage>
</organism>
<keyword evidence="3" id="KW-0067">ATP-binding</keyword>
<keyword evidence="1" id="KW-0436">Ligase</keyword>
<dbReference type="SUPFAM" id="SSF51984">
    <property type="entry name" value="MurCD N-terminal domain"/>
    <property type="match status" value="1"/>
</dbReference>
<evidence type="ECO:0000256" key="1">
    <source>
        <dbReference type="ARBA" id="ARBA00022598"/>
    </source>
</evidence>
<accession>A0A381V9A5</accession>
<sequence>MIPIITYQDKRVAVFGLGRTGLSAVRALVAGGADVLVWDDDPNRRLAAKELGARASEPLAEVWDGIAVLVLSPGVPLTHPQP</sequence>
<dbReference type="GO" id="GO:0008764">
    <property type="term" value="F:UDP-N-acetylmuramoylalanine-D-glutamate ligase activity"/>
    <property type="evidence" value="ECO:0007669"/>
    <property type="project" value="InterPro"/>
</dbReference>
<dbReference type="GO" id="GO:0005737">
    <property type="term" value="C:cytoplasm"/>
    <property type="evidence" value="ECO:0007669"/>
    <property type="project" value="InterPro"/>
</dbReference>
<reference evidence="4" key="1">
    <citation type="submission" date="2018-05" db="EMBL/GenBank/DDBJ databases">
        <authorList>
            <person name="Lanie J.A."/>
            <person name="Ng W.-L."/>
            <person name="Kazmierczak K.M."/>
            <person name="Andrzejewski T.M."/>
            <person name="Davidsen T.M."/>
            <person name="Wayne K.J."/>
            <person name="Tettelin H."/>
            <person name="Glass J.I."/>
            <person name="Rusch D."/>
            <person name="Podicherti R."/>
            <person name="Tsui H.-C.T."/>
            <person name="Winkler M.E."/>
        </authorList>
    </citation>
    <scope>NUCLEOTIDE SEQUENCE</scope>
</reference>
<dbReference type="GO" id="GO:0008360">
    <property type="term" value="P:regulation of cell shape"/>
    <property type="evidence" value="ECO:0007669"/>
    <property type="project" value="InterPro"/>
</dbReference>
<protein>
    <submittedName>
        <fullName evidence="4">Uncharacterized protein</fullName>
    </submittedName>
</protein>